<gene>
    <name evidence="2" type="ORF">Bccel_4047</name>
</gene>
<name>A0A0L6JSJ9_9FIRM</name>
<evidence type="ECO:0000313" key="3">
    <source>
        <dbReference type="Proteomes" id="UP000036923"/>
    </source>
</evidence>
<accession>A0A0L6JSJ9</accession>
<organism evidence="2 3">
    <name type="scientific">Pseudobacteroides cellulosolvens ATCC 35603 = DSM 2933</name>
    <dbReference type="NCBI Taxonomy" id="398512"/>
    <lineage>
        <taxon>Bacteria</taxon>
        <taxon>Bacillati</taxon>
        <taxon>Bacillota</taxon>
        <taxon>Clostridia</taxon>
        <taxon>Eubacteriales</taxon>
        <taxon>Oscillospiraceae</taxon>
        <taxon>Pseudobacteroides</taxon>
    </lineage>
</organism>
<dbReference type="eggNOG" id="COG1933">
    <property type="taxonomic scope" value="Bacteria"/>
</dbReference>
<proteinExistence type="predicted"/>
<keyword evidence="1" id="KW-0472">Membrane</keyword>
<dbReference type="RefSeq" id="WP_050753652.1">
    <property type="nucleotide sequence ID" value="NZ_JQKC01000002.1"/>
</dbReference>
<evidence type="ECO:0008006" key="4">
    <source>
        <dbReference type="Google" id="ProtNLM"/>
    </source>
</evidence>
<reference evidence="3" key="1">
    <citation type="submission" date="2015-07" db="EMBL/GenBank/DDBJ databases">
        <title>Near-Complete Genome Sequence of the Cellulolytic Bacterium Bacteroides (Pseudobacteroides) cellulosolvens ATCC 35603.</title>
        <authorList>
            <person name="Dassa B."/>
            <person name="Utturkar S.M."/>
            <person name="Klingeman D.M."/>
            <person name="Hurt R.A."/>
            <person name="Keller M."/>
            <person name="Xu J."/>
            <person name="Reddy Y.H.K."/>
            <person name="Borovok I."/>
            <person name="Grinberg I.R."/>
            <person name="Lamed R."/>
            <person name="Zhivin O."/>
            <person name="Bayer E.A."/>
            <person name="Brown S.D."/>
        </authorList>
    </citation>
    <scope>NUCLEOTIDE SEQUENCE [LARGE SCALE GENOMIC DNA]</scope>
    <source>
        <strain evidence="3">DSM 2933</strain>
    </source>
</reference>
<protein>
    <recommendedName>
        <fullName evidence="4">Zinc-ribbon domain containing protein</fullName>
    </recommendedName>
</protein>
<feature type="transmembrane region" description="Helical" evidence="1">
    <location>
        <begin position="37"/>
        <end position="56"/>
    </location>
</feature>
<sequence length="94" mass="10801">MKESFSYWMLIPLFILLFTQGAWIFNDASKRGHNKWLWGLFGLLNVPSNLIVYLIVTRAVPKSGPCQDCGKKVRNDYRYCPHCGVSNSNFGKNK</sequence>
<keyword evidence="1" id="KW-1133">Transmembrane helix</keyword>
<dbReference type="Proteomes" id="UP000036923">
    <property type="component" value="Unassembled WGS sequence"/>
</dbReference>
<keyword evidence="1" id="KW-0812">Transmembrane</keyword>
<dbReference type="EMBL" id="LGTC01000001">
    <property type="protein sequence ID" value="KNY28773.1"/>
    <property type="molecule type" value="Genomic_DNA"/>
</dbReference>
<comment type="caution">
    <text evidence="2">The sequence shown here is derived from an EMBL/GenBank/DDBJ whole genome shotgun (WGS) entry which is preliminary data.</text>
</comment>
<evidence type="ECO:0000313" key="2">
    <source>
        <dbReference type="EMBL" id="KNY28773.1"/>
    </source>
</evidence>
<dbReference type="STRING" id="398512.Bccel_4047"/>
<evidence type="ECO:0000256" key="1">
    <source>
        <dbReference type="SAM" id="Phobius"/>
    </source>
</evidence>
<keyword evidence="3" id="KW-1185">Reference proteome</keyword>
<feature type="transmembrane region" description="Helical" evidence="1">
    <location>
        <begin position="6"/>
        <end position="25"/>
    </location>
</feature>
<dbReference type="OrthoDB" id="2353968at2"/>
<dbReference type="PATRIC" id="fig|398512.5.peg.4232"/>
<dbReference type="AlphaFoldDB" id="A0A0L6JSJ9"/>